<dbReference type="Pfam" id="PF13563">
    <property type="entry name" value="2_5_RNA_ligase2"/>
    <property type="match status" value="1"/>
</dbReference>
<dbReference type="AlphaFoldDB" id="A0A850PK45"/>
<evidence type="ECO:0000313" key="2">
    <source>
        <dbReference type="Proteomes" id="UP000570517"/>
    </source>
</evidence>
<comment type="caution">
    <text evidence="1">The sequence shown here is derived from an EMBL/GenBank/DDBJ whole genome shotgun (WGS) entry which is preliminary data.</text>
</comment>
<organism evidence="1 2">
    <name type="scientific">Mycolicibacterium hippocampi</name>
    <dbReference type="NCBI Taxonomy" id="659824"/>
    <lineage>
        <taxon>Bacteria</taxon>
        <taxon>Bacillati</taxon>
        <taxon>Actinomycetota</taxon>
        <taxon>Actinomycetes</taxon>
        <taxon>Mycobacteriales</taxon>
        <taxon>Mycobacteriaceae</taxon>
        <taxon>Mycolicibacterium</taxon>
    </lineage>
</organism>
<accession>A0A850PK45</accession>
<evidence type="ECO:0008006" key="3">
    <source>
        <dbReference type="Google" id="ProtNLM"/>
    </source>
</evidence>
<dbReference type="SUPFAM" id="SSF55144">
    <property type="entry name" value="LigT-like"/>
    <property type="match status" value="1"/>
</dbReference>
<sequence length="173" mass="18757">MVHSVELLLDSETESAVQQIWADLMAVGIRSQAAHRSPSNRPHITLTVAERMDDTVDAALLPVLARLPLDCRIGALMLFGSRAITLVRLVVPSVQLLALHAEVHRICLAQTPDGPLVHAEPGAWTPHVTLARRLSPDVLPQALALPQVSHEIPGRITGLRHWDGNAKVVHPIG</sequence>
<reference evidence="1 2" key="1">
    <citation type="submission" date="2020-05" db="EMBL/GenBank/DDBJ databases">
        <title>Draft genome sequence of Mycobacterium hippocampi DL, isolated from European seabass, Dicentrarchus labrax, reared in fish farms.</title>
        <authorList>
            <person name="Stathopoulou P."/>
            <person name="Asimakis E."/>
            <person name="Tzokas K."/>
            <person name="Batargias C."/>
            <person name="Tsiamis G."/>
        </authorList>
    </citation>
    <scope>NUCLEOTIDE SEQUENCE [LARGE SCALE GENOMIC DNA]</scope>
    <source>
        <strain evidence="1 2">DL</strain>
    </source>
</reference>
<keyword evidence="2" id="KW-1185">Reference proteome</keyword>
<dbReference type="InterPro" id="IPR009097">
    <property type="entry name" value="Cyclic_Pdiesterase"/>
</dbReference>
<dbReference type="EMBL" id="JABFYL010000027">
    <property type="protein sequence ID" value="NVN50878.1"/>
    <property type="molecule type" value="Genomic_DNA"/>
</dbReference>
<evidence type="ECO:0000313" key="1">
    <source>
        <dbReference type="EMBL" id="NVN50878.1"/>
    </source>
</evidence>
<name>A0A850PK45_9MYCO</name>
<dbReference type="Proteomes" id="UP000570517">
    <property type="component" value="Unassembled WGS sequence"/>
</dbReference>
<gene>
    <name evidence="1" type="ORF">HLY00_5928</name>
</gene>
<dbReference type="Gene3D" id="3.90.1140.10">
    <property type="entry name" value="Cyclic phosphodiesterase"/>
    <property type="match status" value="1"/>
</dbReference>
<proteinExistence type="predicted"/>
<dbReference type="RefSeq" id="WP_178359217.1">
    <property type="nucleotide sequence ID" value="NZ_JABFYL010000027.1"/>
</dbReference>
<protein>
    <recommendedName>
        <fullName evidence="3">2'-5' RNA ligase</fullName>
    </recommendedName>
</protein>